<sequence length="47" mass="5559">MMKVKKILQLYFKISFQLIFKLIYGSIKLGIDLSKIKNVTKKKIENI</sequence>
<proteinExistence type="predicted"/>
<organism evidence="1">
    <name type="scientific">marine metagenome</name>
    <dbReference type="NCBI Taxonomy" id="408172"/>
    <lineage>
        <taxon>unclassified sequences</taxon>
        <taxon>metagenomes</taxon>
        <taxon>ecological metagenomes</taxon>
    </lineage>
</organism>
<dbReference type="AlphaFoldDB" id="A0A382YDG0"/>
<feature type="non-terminal residue" evidence="1">
    <location>
        <position position="47"/>
    </location>
</feature>
<dbReference type="EMBL" id="UINC01174751">
    <property type="protein sequence ID" value="SVD81029.1"/>
    <property type="molecule type" value="Genomic_DNA"/>
</dbReference>
<reference evidence="1" key="1">
    <citation type="submission" date="2018-05" db="EMBL/GenBank/DDBJ databases">
        <authorList>
            <person name="Lanie J.A."/>
            <person name="Ng W.-L."/>
            <person name="Kazmierczak K.M."/>
            <person name="Andrzejewski T.M."/>
            <person name="Davidsen T.M."/>
            <person name="Wayne K.J."/>
            <person name="Tettelin H."/>
            <person name="Glass J.I."/>
            <person name="Rusch D."/>
            <person name="Podicherti R."/>
            <person name="Tsui H.-C.T."/>
            <person name="Winkler M.E."/>
        </authorList>
    </citation>
    <scope>NUCLEOTIDE SEQUENCE</scope>
</reference>
<name>A0A382YDG0_9ZZZZ</name>
<protein>
    <submittedName>
        <fullName evidence="1">Uncharacterized protein</fullName>
    </submittedName>
</protein>
<accession>A0A382YDG0</accession>
<evidence type="ECO:0000313" key="1">
    <source>
        <dbReference type="EMBL" id="SVD81029.1"/>
    </source>
</evidence>
<gene>
    <name evidence="1" type="ORF">METZ01_LOCUS433883</name>
</gene>